<protein>
    <submittedName>
        <fullName evidence="1">Uncharacterized protein</fullName>
    </submittedName>
</protein>
<reference evidence="1 2" key="1">
    <citation type="submission" date="2021-05" db="EMBL/GenBank/DDBJ databases">
        <title>Mycobacterium acidophilum sp. nov., an extremely acid-tolerant member of the genus Mycobacterium.</title>
        <authorList>
            <person name="Xia J."/>
        </authorList>
    </citation>
    <scope>NUCLEOTIDE SEQUENCE [LARGE SCALE GENOMIC DNA]</scope>
    <source>
        <strain evidence="1 2">M1</strain>
    </source>
</reference>
<dbReference type="EMBL" id="JAHCLR010000058">
    <property type="protein sequence ID" value="MBS9535755.1"/>
    <property type="molecule type" value="Genomic_DNA"/>
</dbReference>
<organism evidence="1 2">
    <name type="scientific">Mycolicibacter acidiphilus</name>
    <dbReference type="NCBI Taxonomy" id="2835306"/>
    <lineage>
        <taxon>Bacteria</taxon>
        <taxon>Bacillati</taxon>
        <taxon>Actinomycetota</taxon>
        <taxon>Actinomycetes</taxon>
        <taxon>Mycobacteriales</taxon>
        <taxon>Mycobacteriaceae</taxon>
        <taxon>Mycolicibacter</taxon>
    </lineage>
</organism>
<accession>A0ABS5RN70</accession>
<dbReference type="RefSeq" id="WP_214094606.1">
    <property type="nucleotide sequence ID" value="NZ_JAHCLR010000058.1"/>
</dbReference>
<evidence type="ECO:0000313" key="2">
    <source>
        <dbReference type="Proteomes" id="UP001519535"/>
    </source>
</evidence>
<name>A0ABS5RN70_9MYCO</name>
<proteinExistence type="predicted"/>
<gene>
    <name evidence="1" type="ORF">KIH27_19395</name>
</gene>
<dbReference type="Proteomes" id="UP001519535">
    <property type="component" value="Unassembled WGS sequence"/>
</dbReference>
<comment type="caution">
    <text evidence="1">The sequence shown here is derived from an EMBL/GenBank/DDBJ whole genome shotgun (WGS) entry which is preliminary data.</text>
</comment>
<dbReference type="PANTHER" id="PTHR34724:SF2">
    <property type="entry name" value="OS12G0596101 PROTEIN"/>
    <property type="match status" value="1"/>
</dbReference>
<evidence type="ECO:0000313" key="1">
    <source>
        <dbReference type="EMBL" id="MBS9535755.1"/>
    </source>
</evidence>
<keyword evidence="2" id="KW-1185">Reference proteome</keyword>
<sequence>MCYPAPCRVCGKTTWDGCGAHIAEVQAQVPPAQWCPGHPEAKPAERRSFWRR</sequence>
<dbReference type="PANTHER" id="PTHR34724">
    <property type="entry name" value="OS12G0596101 PROTEIN"/>
    <property type="match status" value="1"/>
</dbReference>